<protein>
    <submittedName>
        <fullName evidence="1">Uncharacterized protein</fullName>
    </submittedName>
</protein>
<name>A0AAN8U9Y2_9MAGN</name>
<sequence length="120" mass="13594">MACLVSTKFSHPFRAFSETLIIQQEIFPKNSNICRISSQESSPKIACKLLARRSFVGGIFWLNQGWHHNLTASWRHFSKHVCNDTNVGSSVNIVILTGYWIGPEIEDGWGFVEAIVNRIT</sequence>
<dbReference type="EMBL" id="JBAMMX010000028">
    <property type="protein sequence ID" value="KAK6911560.1"/>
    <property type="molecule type" value="Genomic_DNA"/>
</dbReference>
<proteinExistence type="predicted"/>
<evidence type="ECO:0000313" key="1">
    <source>
        <dbReference type="EMBL" id="KAK6911560.1"/>
    </source>
</evidence>
<evidence type="ECO:0000313" key="2">
    <source>
        <dbReference type="Proteomes" id="UP001370490"/>
    </source>
</evidence>
<dbReference type="Proteomes" id="UP001370490">
    <property type="component" value="Unassembled WGS sequence"/>
</dbReference>
<dbReference type="AlphaFoldDB" id="A0AAN8U9Y2"/>
<gene>
    <name evidence="1" type="ORF">RJ641_023653</name>
</gene>
<keyword evidence="2" id="KW-1185">Reference proteome</keyword>
<comment type="caution">
    <text evidence="1">The sequence shown here is derived from an EMBL/GenBank/DDBJ whole genome shotgun (WGS) entry which is preliminary data.</text>
</comment>
<reference evidence="1 2" key="1">
    <citation type="submission" date="2023-12" db="EMBL/GenBank/DDBJ databases">
        <title>A high-quality genome assembly for Dillenia turbinata (Dilleniales).</title>
        <authorList>
            <person name="Chanderbali A."/>
        </authorList>
    </citation>
    <scope>NUCLEOTIDE SEQUENCE [LARGE SCALE GENOMIC DNA]</scope>
    <source>
        <strain evidence="1">LSX21</strain>
        <tissue evidence="1">Leaf</tissue>
    </source>
</reference>
<accession>A0AAN8U9Y2</accession>
<organism evidence="1 2">
    <name type="scientific">Dillenia turbinata</name>
    <dbReference type="NCBI Taxonomy" id="194707"/>
    <lineage>
        <taxon>Eukaryota</taxon>
        <taxon>Viridiplantae</taxon>
        <taxon>Streptophyta</taxon>
        <taxon>Embryophyta</taxon>
        <taxon>Tracheophyta</taxon>
        <taxon>Spermatophyta</taxon>
        <taxon>Magnoliopsida</taxon>
        <taxon>eudicotyledons</taxon>
        <taxon>Gunneridae</taxon>
        <taxon>Pentapetalae</taxon>
        <taxon>Dilleniales</taxon>
        <taxon>Dilleniaceae</taxon>
        <taxon>Dillenia</taxon>
    </lineage>
</organism>